<protein>
    <recommendedName>
        <fullName evidence="3">Tetrameric acyl-CoA thioesterase</fullName>
    </recommendedName>
</protein>
<dbReference type="Proteomes" id="UP000002171">
    <property type="component" value="Unassembled WGS sequence"/>
</dbReference>
<name>A0A7U8GTQ0_NEPCE</name>
<keyword evidence="2" id="KW-1185">Reference proteome</keyword>
<dbReference type="EMBL" id="AAOW01000003">
    <property type="protein sequence ID" value="EAR62380.1"/>
    <property type="molecule type" value="Genomic_DNA"/>
</dbReference>
<dbReference type="InterPro" id="IPR029069">
    <property type="entry name" value="HotDog_dom_sf"/>
</dbReference>
<comment type="caution">
    <text evidence="1">The sequence shown here is derived from an EMBL/GenBank/DDBJ whole genome shotgun (WGS) entry which is preliminary data.</text>
</comment>
<evidence type="ECO:0000313" key="2">
    <source>
        <dbReference type="Proteomes" id="UP000002171"/>
    </source>
</evidence>
<evidence type="ECO:0000313" key="1">
    <source>
        <dbReference type="EMBL" id="EAR62380.1"/>
    </source>
</evidence>
<dbReference type="OrthoDB" id="9814774at2"/>
<sequence length="166" mass="19159">MKVSAKTMKRLLNIYPPYLGAGIRIGYIREDWSELEVSMKARWYNKNAVGTHFGGSIYSMTDPHIMLLLMQRLGKGYWVWDKSAEIDFIKATTKRISSIISISQSQIDEIRIKTASGQKYLPEFDIEIHDEEMNLIARVKKTLYIKKRPATDCPLLLVNTSHYVTD</sequence>
<dbReference type="RefSeq" id="WP_007020690.1">
    <property type="nucleotide sequence ID" value="NZ_CH724125.1"/>
</dbReference>
<reference evidence="1 2" key="1">
    <citation type="submission" date="2006-02" db="EMBL/GenBank/DDBJ databases">
        <authorList>
            <person name="Pinhassi J."/>
            <person name="Pedros-Alio C."/>
            <person name="Ferriera S."/>
            <person name="Johnson J."/>
            <person name="Kravitz S."/>
            <person name="Halpern A."/>
            <person name="Remington K."/>
            <person name="Beeson K."/>
            <person name="Tran B."/>
            <person name="Rogers Y.-H."/>
            <person name="Friedman R."/>
            <person name="Venter J.C."/>
        </authorList>
    </citation>
    <scope>NUCLEOTIDE SEQUENCE [LARGE SCALE GENOMIC DNA]</scope>
    <source>
        <strain evidence="1 2">MED92</strain>
    </source>
</reference>
<proteinExistence type="predicted"/>
<dbReference type="Pfam" id="PF14539">
    <property type="entry name" value="DUF4442"/>
    <property type="match status" value="1"/>
</dbReference>
<dbReference type="AlphaFoldDB" id="A0A7U8GTQ0"/>
<accession>A0A7U8GTQ0</accession>
<organism evidence="1 2">
    <name type="scientific">Neptuniibacter caesariensis</name>
    <dbReference type="NCBI Taxonomy" id="207954"/>
    <lineage>
        <taxon>Bacteria</taxon>
        <taxon>Pseudomonadati</taxon>
        <taxon>Pseudomonadota</taxon>
        <taxon>Gammaproteobacteria</taxon>
        <taxon>Oceanospirillales</taxon>
        <taxon>Oceanospirillaceae</taxon>
        <taxon>Neptuniibacter</taxon>
    </lineage>
</organism>
<dbReference type="Gene3D" id="3.10.129.10">
    <property type="entry name" value="Hotdog Thioesterase"/>
    <property type="match status" value="1"/>
</dbReference>
<dbReference type="InterPro" id="IPR027961">
    <property type="entry name" value="DUF4442"/>
</dbReference>
<evidence type="ECO:0008006" key="3">
    <source>
        <dbReference type="Google" id="ProtNLM"/>
    </source>
</evidence>
<dbReference type="SUPFAM" id="SSF54637">
    <property type="entry name" value="Thioesterase/thiol ester dehydrase-isomerase"/>
    <property type="match status" value="1"/>
</dbReference>
<gene>
    <name evidence="1" type="ORF">MED92_15123</name>
</gene>